<protein>
    <submittedName>
        <fullName evidence="1">Uncharacterized protein</fullName>
    </submittedName>
</protein>
<dbReference type="GeneID" id="30995867"/>
<dbReference type="EMBL" id="KV454541">
    <property type="protein sequence ID" value="ODV67047.1"/>
    <property type="molecule type" value="Genomic_DNA"/>
</dbReference>
<reference evidence="2" key="1">
    <citation type="submission" date="2016-05" db="EMBL/GenBank/DDBJ databases">
        <title>Comparative genomics of biotechnologically important yeasts.</title>
        <authorList>
            <consortium name="DOE Joint Genome Institute"/>
            <person name="Riley R."/>
            <person name="Haridas S."/>
            <person name="Wolfe K.H."/>
            <person name="Lopes M.R."/>
            <person name="Hittinger C.T."/>
            <person name="Goker M."/>
            <person name="Salamov A."/>
            <person name="Wisecaver J."/>
            <person name="Long T.M."/>
            <person name="Aerts A.L."/>
            <person name="Barry K."/>
            <person name="Choi C."/>
            <person name="Clum A."/>
            <person name="Coughlan A.Y."/>
            <person name="Deshpande S."/>
            <person name="Douglass A.P."/>
            <person name="Hanson S.J."/>
            <person name="Klenk H.-P."/>
            <person name="Labutti K."/>
            <person name="Lapidus A."/>
            <person name="Lindquist E."/>
            <person name="Lipzen A."/>
            <person name="Meier-Kolthoff J.P."/>
            <person name="Ohm R.A."/>
            <person name="Otillar R.P."/>
            <person name="Pangilinan J."/>
            <person name="Peng Y."/>
            <person name="Rokas A."/>
            <person name="Rosa C.A."/>
            <person name="Scheuner C."/>
            <person name="Sibirny A.A."/>
            <person name="Slot J.C."/>
            <person name="Stielow J.B."/>
            <person name="Sun H."/>
            <person name="Kurtzman C.P."/>
            <person name="Blackwell M."/>
            <person name="Grigoriev I.V."/>
            <person name="Jeffries T.W."/>
        </authorList>
    </citation>
    <scope>NUCLEOTIDE SEQUENCE [LARGE SCALE GENOMIC DNA]</scope>
    <source>
        <strain evidence="2">NRRL Y-1933</strain>
    </source>
</reference>
<gene>
    <name evidence="1" type="ORF">HYPBUDRAFT_152993</name>
</gene>
<evidence type="ECO:0000313" key="1">
    <source>
        <dbReference type="EMBL" id="ODV67047.1"/>
    </source>
</evidence>
<proteinExistence type="predicted"/>
<dbReference type="AlphaFoldDB" id="A0A1E4RIF2"/>
<evidence type="ECO:0000313" key="2">
    <source>
        <dbReference type="Proteomes" id="UP000095085"/>
    </source>
</evidence>
<name>A0A1E4RIF2_9ASCO</name>
<keyword evidence="2" id="KW-1185">Reference proteome</keyword>
<dbReference type="Proteomes" id="UP000095085">
    <property type="component" value="Unassembled WGS sequence"/>
</dbReference>
<organism evidence="1 2">
    <name type="scientific">Hyphopichia burtonii NRRL Y-1933</name>
    <dbReference type="NCBI Taxonomy" id="984485"/>
    <lineage>
        <taxon>Eukaryota</taxon>
        <taxon>Fungi</taxon>
        <taxon>Dikarya</taxon>
        <taxon>Ascomycota</taxon>
        <taxon>Saccharomycotina</taxon>
        <taxon>Pichiomycetes</taxon>
        <taxon>Debaryomycetaceae</taxon>
        <taxon>Hyphopichia</taxon>
    </lineage>
</organism>
<sequence length="53" mass="5705">MAFGTRTGTGIATAFGTGTGTNFCPTTTAKISICNHRHILRISFWAFQDLKLA</sequence>
<dbReference type="RefSeq" id="XP_020076114.1">
    <property type="nucleotide sequence ID" value="XM_020221318.1"/>
</dbReference>
<accession>A0A1E4RIF2</accession>